<accession>A0A4R1F679</accession>
<proteinExistence type="inferred from homology"/>
<evidence type="ECO:0000256" key="6">
    <source>
        <dbReference type="SAM" id="Phobius"/>
    </source>
</evidence>
<dbReference type="InterPro" id="IPR013783">
    <property type="entry name" value="Ig-like_fold"/>
</dbReference>
<feature type="domain" description="Copper amine oxidase catalytic" evidence="8">
    <location>
        <begin position="143"/>
        <end position="379"/>
    </location>
</feature>
<dbReference type="OrthoDB" id="9772590at2"/>
<feature type="transmembrane region" description="Helical" evidence="6">
    <location>
        <begin position="485"/>
        <end position="503"/>
    </location>
</feature>
<feature type="signal peptide" evidence="7">
    <location>
        <begin position="1"/>
        <end position="24"/>
    </location>
</feature>
<evidence type="ECO:0000259" key="8">
    <source>
        <dbReference type="Pfam" id="PF01179"/>
    </source>
</evidence>
<dbReference type="InterPro" id="IPR015798">
    <property type="entry name" value="Cu_amine_oxidase_C"/>
</dbReference>
<reference evidence="9 10" key="1">
    <citation type="submission" date="2019-03" db="EMBL/GenBank/DDBJ databases">
        <title>Genomic Encyclopedia of Type Strains, Phase IV (KMG-IV): sequencing the most valuable type-strain genomes for metagenomic binning, comparative biology and taxonomic classification.</title>
        <authorList>
            <person name="Goeker M."/>
        </authorList>
    </citation>
    <scope>NUCLEOTIDE SEQUENCE [LARGE SCALE GENOMIC DNA]</scope>
    <source>
        <strain evidence="9 10">DSM 24830</strain>
    </source>
</reference>
<gene>
    <name evidence="9" type="ORF">EV695_0891</name>
</gene>
<keyword evidence="6" id="KW-0472">Membrane</keyword>
<organism evidence="9 10">
    <name type="scientific">Cocleimonas flava</name>
    <dbReference type="NCBI Taxonomy" id="634765"/>
    <lineage>
        <taxon>Bacteria</taxon>
        <taxon>Pseudomonadati</taxon>
        <taxon>Pseudomonadota</taxon>
        <taxon>Gammaproteobacteria</taxon>
        <taxon>Thiotrichales</taxon>
        <taxon>Thiotrichaceae</taxon>
        <taxon>Cocleimonas</taxon>
    </lineage>
</organism>
<dbReference type="PANTHER" id="PTHR10638:SF86">
    <property type="entry name" value="COPPER AMINE OXIDASE 1-RELATED"/>
    <property type="match status" value="1"/>
</dbReference>
<evidence type="ECO:0000313" key="9">
    <source>
        <dbReference type="EMBL" id="TCJ89030.1"/>
    </source>
</evidence>
<dbReference type="Pfam" id="PF01179">
    <property type="entry name" value="Cu_amine_oxid"/>
    <property type="match status" value="1"/>
</dbReference>
<comment type="subunit">
    <text evidence="2">Homodimer.</text>
</comment>
<dbReference type="Pfam" id="PF05345">
    <property type="entry name" value="He_PIG"/>
    <property type="match status" value="1"/>
</dbReference>
<feature type="active site" description="Schiff-base intermediate with substrate; via topaquinone" evidence="3">
    <location>
        <position position="162"/>
    </location>
</feature>
<evidence type="ECO:0000256" key="3">
    <source>
        <dbReference type="PIRSR" id="PIRSR600269-50"/>
    </source>
</evidence>
<evidence type="ECO:0000256" key="4">
    <source>
        <dbReference type="PIRSR" id="PIRSR600269-51"/>
    </source>
</evidence>
<dbReference type="InterPro" id="IPR015919">
    <property type="entry name" value="Cadherin-like_sf"/>
</dbReference>
<dbReference type="GO" id="GO:0048038">
    <property type="term" value="F:quinone binding"/>
    <property type="evidence" value="ECO:0007669"/>
    <property type="project" value="InterPro"/>
</dbReference>
<keyword evidence="10" id="KW-1185">Reference proteome</keyword>
<keyword evidence="6" id="KW-0812">Transmembrane</keyword>
<comment type="caution">
    <text evidence="9">The sequence shown here is derived from an EMBL/GenBank/DDBJ whole genome shotgun (WGS) entry which is preliminary data.</text>
</comment>
<feature type="chain" id="PRO_5020833822" description="Amine oxidase" evidence="7">
    <location>
        <begin position="25"/>
        <end position="509"/>
    </location>
</feature>
<comment type="cofactor">
    <cofactor evidence="1">
        <name>Cu cation</name>
        <dbReference type="ChEBI" id="CHEBI:23378"/>
    </cofactor>
</comment>
<dbReference type="GO" id="GO:0016020">
    <property type="term" value="C:membrane"/>
    <property type="evidence" value="ECO:0007669"/>
    <property type="project" value="InterPro"/>
</dbReference>
<dbReference type="GO" id="GO:0005509">
    <property type="term" value="F:calcium ion binding"/>
    <property type="evidence" value="ECO:0007669"/>
    <property type="project" value="InterPro"/>
</dbReference>
<dbReference type="GO" id="GO:0008131">
    <property type="term" value="F:primary methylamine oxidase activity"/>
    <property type="evidence" value="ECO:0007669"/>
    <property type="project" value="InterPro"/>
</dbReference>
<evidence type="ECO:0000256" key="2">
    <source>
        <dbReference type="ARBA" id="ARBA00011738"/>
    </source>
</evidence>
<dbReference type="RefSeq" id="WP_131904689.1">
    <property type="nucleotide sequence ID" value="NZ_BAAAFU010000008.1"/>
</dbReference>
<comment type="cofactor">
    <cofactor evidence="5">
        <name>Cu cation</name>
        <dbReference type="ChEBI" id="CHEBI:23378"/>
    </cofactor>
    <text evidence="5">Contains 1 topaquinone per subunit.</text>
</comment>
<protein>
    <recommendedName>
        <fullName evidence="5">Amine oxidase</fullName>
        <ecNumber evidence="5">1.4.3.-</ecNumber>
    </recommendedName>
</protein>
<dbReference type="Gene3D" id="2.60.40.10">
    <property type="entry name" value="Immunoglobulins"/>
    <property type="match status" value="1"/>
</dbReference>
<dbReference type="InterPro" id="IPR036460">
    <property type="entry name" value="Cu_amine_oxidase_C_sf"/>
</dbReference>
<dbReference type="SUPFAM" id="SSF49998">
    <property type="entry name" value="Amine oxidase catalytic domain"/>
    <property type="match status" value="1"/>
</dbReference>
<dbReference type="GO" id="GO:0005507">
    <property type="term" value="F:copper ion binding"/>
    <property type="evidence" value="ECO:0007669"/>
    <property type="project" value="InterPro"/>
</dbReference>
<evidence type="ECO:0000256" key="7">
    <source>
        <dbReference type="SAM" id="SignalP"/>
    </source>
</evidence>
<keyword evidence="5" id="KW-0479">Metal-binding</keyword>
<evidence type="ECO:0000313" key="10">
    <source>
        <dbReference type="Proteomes" id="UP000294887"/>
    </source>
</evidence>
<name>A0A4R1F679_9GAMM</name>
<dbReference type="PANTHER" id="PTHR10638">
    <property type="entry name" value="COPPER AMINE OXIDASE"/>
    <property type="match status" value="1"/>
</dbReference>
<dbReference type="GO" id="GO:0009308">
    <property type="term" value="P:amine metabolic process"/>
    <property type="evidence" value="ECO:0007669"/>
    <property type="project" value="UniProtKB-UniRule"/>
</dbReference>
<evidence type="ECO:0000256" key="1">
    <source>
        <dbReference type="ARBA" id="ARBA00001935"/>
    </source>
</evidence>
<keyword evidence="5" id="KW-0186">Copper</keyword>
<sequence length="509" mass="56450">MNKLLIKIVLLFTLSLLGFSHANAAENCGDEFYVNEIFPNGARWDMCWEHKDREGIIFKSIYFTPKNGTRRMVLNQVAIAQIHVPYDDNGTRFHDLSDLGIGGLNMLELQSDECPDGSLIPFSGKNVLCKQTTKQDISFKSGTNTENGYYLSLFSVSPVGAYYYIPTWKFFDNGKIEPWMGATGALQRFGTDDSTGWLLADNRVGIAHLHNFFWKLDFDLNKTYLDDAVEEINFNLVNGKRERSIIPFSTEAARKVNPETMRHWRVRDKSAKNENGHSISYDVILSEMGHQDIGPASEPFTHNDFFVTTQNDNERFASHNTSGGTNLDEFVNGESIVDNDIVVWAGVTFYHMPRSEDSPHMDAHWSHLKIVPRDWNASNTLSDDVTNNAPTIATVANLNSQTSDSITLNIQASDSDGDSLIYNVSNLPTGLSINTSSGVISGVISTAGTYLVQITVSDGQQSASTQFNWVVSAASTGSSSGGGSLSIMLLFSLLGLILFNVFFRFKNND</sequence>
<dbReference type="Gene3D" id="2.70.98.20">
    <property type="entry name" value="Copper amine oxidase, catalytic domain"/>
    <property type="match status" value="1"/>
</dbReference>
<dbReference type="AlphaFoldDB" id="A0A4R1F679"/>
<keyword evidence="5" id="KW-0560">Oxidoreductase</keyword>
<feature type="modified residue" description="2',4',5'-topaquinone" evidence="4">
    <location>
        <position position="162"/>
    </location>
</feature>
<keyword evidence="6" id="KW-1133">Transmembrane helix</keyword>
<dbReference type="EMBL" id="SMFQ01000002">
    <property type="protein sequence ID" value="TCJ89030.1"/>
    <property type="molecule type" value="Genomic_DNA"/>
</dbReference>
<dbReference type="EC" id="1.4.3.-" evidence="5"/>
<comment type="PTM">
    <text evidence="4 5">Topaquinone (TPQ) is generated by copper-dependent autoxidation of a specific tyrosyl residue.</text>
</comment>
<feature type="active site" description="Proton acceptor" evidence="3">
    <location>
        <position position="95"/>
    </location>
</feature>
<evidence type="ECO:0000256" key="5">
    <source>
        <dbReference type="RuleBase" id="RU000672"/>
    </source>
</evidence>
<comment type="similarity">
    <text evidence="5">Belongs to the copper/topaquinone oxidase family.</text>
</comment>
<keyword evidence="7" id="KW-0732">Signal</keyword>
<dbReference type="Proteomes" id="UP000294887">
    <property type="component" value="Unassembled WGS sequence"/>
</dbReference>
<keyword evidence="3 5" id="KW-0801">TPQ</keyword>
<dbReference type="SUPFAM" id="SSF49313">
    <property type="entry name" value="Cadherin-like"/>
    <property type="match status" value="1"/>
</dbReference>
<dbReference type="InterPro" id="IPR000269">
    <property type="entry name" value="Cu_amine_oxidase"/>
</dbReference>